<accession>A0ABN9S759</accession>
<sequence>MIDLKGAAAVLTEKDKPATMSDGKLVRGAGESGAQCVIKVGGGGSMLYSVPDPVEIPCLAMSLESGESLIQALNDNGGKSAGHARIVGLEVHDMRASLQQLRRPEGSVWVALKGLRLRGLERAGGLRDLAAGHARPRGAPVYEDYFESFRARKSTDPSLGTKTSKLRRIVESAWSPLKRAGIADNPAMMGKLLAIGAQPVEFDISHIRFSPSTSKKYTTCAMLVSGTDASPLAQQTLAMIAHEAVYVALMGQFTRLMDFMAPSLWNFLKCVNGDFFGWEADASKVRKLFTPCSGRVGPEPKEQWQKDDPTWQIVDERNAIGIVVRTQGRLLWRERSAVPEEKRPASGAADTSSARAESKDSHAVRLLGRWSTSMCCSR</sequence>
<comment type="caution">
    <text evidence="2">The sequence shown here is derived from an EMBL/GenBank/DDBJ whole genome shotgun (WGS) entry which is preliminary data.</text>
</comment>
<evidence type="ECO:0000256" key="1">
    <source>
        <dbReference type="SAM" id="MobiDB-lite"/>
    </source>
</evidence>
<dbReference type="EMBL" id="CAUYUJ010009446">
    <property type="protein sequence ID" value="CAK0826804.1"/>
    <property type="molecule type" value="Genomic_DNA"/>
</dbReference>
<evidence type="ECO:0000313" key="2">
    <source>
        <dbReference type="EMBL" id="CAK0826804.1"/>
    </source>
</evidence>
<organism evidence="2 3">
    <name type="scientific">Prorocentrum cordatum</name>
    <dbReference type="NCBI Taxonomy" id="2364126"/>
    <lineage>
        <taxon>Eukaryota</taxon>
        <taxon>Sar</taxon>
        <taxon>Alveolata</taxon>
        <taxon>Dinophyceae</taxon>
        <taxon>Prorocentrales</taxon>
        <taxon>Prorocentraceae</taxon>
        <taxon>Prorocentrum</taxon>
    </lineage>
</organism>
<feature type="compositionally biased region" description="Basic and acidic residues" evidence="1">
    <location>
        <begin position="335"/>
        <end position="344"/>
    </location>
</feature>
<reference evidence="2" key="1">
    <citation type="submission" date="2023-10" db="EMBL/GenBank/DDBJ databases">
        <authorList>
            <person name="Chen Y."/>
            <person name="Shah S."/>
            <person name="Dougan E. K."/>
            <person name="Thang M."/>
            <person name="Chan C."/>
        </authorList>
    </citation>
    <scope>NUCLEOTIDE SEQUENCE [LARGE SCALE GENOMIC DNA]</scope>
</reference>
<dbReference type="Proteomes" id="UP001189429">
    <property type="component" value="Unassembled WGS sequence"/>
</dbReference>
<gene>
    <name evidence="2" type="ORF">PCOR1329_LOCUS26506</name>
</gene>
<name>A0ABN9S759_9DINO</name>
<feature type="region of interest" description="Disordered" evidence="1">
    <location>
        <begin position="335"/>
        <end position="360"/>
    </location>
</feature>
<evidence type="ECO:0008006" key="4">
    <source>
        <dbReference type="Google" id="ProtNLM"/>
    </source>
</evidence>
<protein>
    <recommendedName>
        <fullName evidence="4">Phosphoglycerate kinase</fullName>
    </recommendedName>
</protein>
<keyword evidence="3" id="KW-1185">Reference proteome</keyword>
<evidence type="ECO:0000313" key="3">
    <source>
        <dbReference type="Proteomes" id="UP001189429"/>
    </source>
</evidence>
<proteinExistence type="predicted"/>